<keyword evidence="3" id="KW-1185">Reference proteome</keyword>
<organism evidence="1 3">
    <name type="scientific">Puccinia graminis f. sp. tritici</name>
    <dbReference type="NCBI Taxonomy" id="56615"/>
    <lineage>
        <taxon>Eukaryota</taxon>
        <taxon>Fungi</taxon>
        <taxon>Dikarya</taxon>
        <taxon>Basidiomycota</taxon>
        <taxon>Pucciniomycotina</taxon>
        <taxon>Pucciniomycetes</taxon>
        <taxon>Pucciniales</taxon>
        <taxon>Pucciniaceae</taxon>
        <taxon>Puccinia</taxon>
    </lineage>
</organism>
<evidence type="ECO:0000313" key="1">
    <source>
        <dbReference type="EMBL" id="KAA1065922.1"/>
    </source>
</evidence>
<evidence type="ECO:0000313" key="4">
    <source>
        <dbReference type="Proteomes" id="UP000325313"/>
    </source>
</evidence>
<proteinExistence type="predicted"/>
<evidence type="ECO:0000313" key="2">
    <source>
        <dbReference type="EMBL" id="KAA1130541.1"/>
    </source>
</evidence>
<dbReference type="EMBL" id="VDEP01000108">
    <property type="protein sequence ID" value="KAA1130541.1"/>
    <property type="molecule type" value="Genomic_DNA"/>
</dbReference>
<accession>A0A5B0LN12</accession>
<comment type="caution">
    <text evidence="1">The sequence shown here is derived from an EMBL/GenBank/DDBJ whole genome shotgun (WGS) entry which is preliminary data.</text>
</comment>
<reference evidence="3 4" key="1">
    <citation type="submission" date="2019-05" db="EMBL/GenBank/DDBJ databases">
        <title>Emergence of the Ug99 lineage of the wheat stem rust pathogen through somatic hybridization.</title>
        <authorList>
            <person name="Li F."/>
            <person name="Upadhyaya N.M."/>
            <person name="Sperschneider J."/>
            <person name="Matny O."/>
            <person name="Nguyen-Phuc H."/>
            <person name="Mago R."/>
            <person name="Raley C."/>
            <person name="Miller M.E."/>
            <person name="Silverstein K.A.T."/>
            <person name="Henningsen E."/>
            <person name="Hirsch C.D."/>
            <person name="Visser B."/>
            <person name="Pretorius Z.A."/>
            <person name="Steffenson B.J."/>
            <person name="Schwessinger B."/>
            <person name="Dodds P.N."/>
            <person name="Figueroa M."/>
        </authorList>
    </citation>
    <scope>NUCLEOTIDE SEQUENCE [LARGE SCALE GENOMIC DNA]</scope>
    <source>
        <strain evidence="1">21-0</strain>
        <strain evidence="2 4">Ug99</strain>
    </source>
</reference>
<dbReference type="Proteomes" id="UP000325313">
    <property type="component" value="Unassembled WGS sequence"/>
</dbReference>
<dbReference type="Proteomes" id="UP000324748">
    <property type="component" value="Unassembled WGS sequence"/>
</dbReference>
<dbReference type="EMBL" id="VSWC01000196">
    <property type="protein sequence ID" value="KAA1065922.1"/>
    <property type="molecule type" value="Genomic_DNA"/>
</dbReference>
<evidence type="ECO:0000313" key="3">
    <source>
        <dbReference type="Proteomes" id="UP000324748"/>
    </source>
</evidence>
<dbReference type="AlphaFoldDB" id="A0A5B0LN12"/>
<protein>
    <submittedName>
        <fullName evidence="1">Uncharacterized protein</fullName>
    </submittedName>
</protein>
<gene>
    <name evidence="1" type="ORF">PGT21_015543</name>
    <name evidence="2" type="ORF">PGTUg99_019502</name>
</gene>
<name>A0A5B0LN12_PUCGR</name>
<sequence>MNLVIFLSSTNLEGIRNPVQLKTTAQRLDNYRSPILPGLHSGPLRYTTLFDH</sequence>